<feature type="compositionally biased region" description="Basic and acidic residues" evidence="1">
    <location>
        <begin position="106"/>
        <end position="120"/>
    </location>
</feature>
<reference evidence="3" key="1">
    <citation type="submission" date="2014-09" db="EMBL/GenBank/DDBJ databases">
        <authorList>
            <person name="Sharma Rahul"/>
            <person name="Thines Marco"/>
        </authorList>
    </citation>
    <scope>NUCLEOTIDE SEQUENCE [LARGE SCALE GENOMIC DNA]</scope>
</reference>
<dbReference type="GeneID" id="36409532"/>
<evidence type="ECO:0000313" key="3">
    <source>
        <dbReference type="Proteomes" id="UP000054928"/>
    </source>
</evidence>
<keyword evidence="3" id="KW-1185">Reference proteome</keyword>
<dbReference type="RefSeq" id="XP_024580587.1">
    <property type="nucleotide sequence ID" value="XM_024730296.1"/>
</dbReference>
<proteinExistence type="predicted"/>
<feature type="region of interest" description="Disordered" evidence="1">
    <location>
        <begin position="99"/>
        <end position="126"/>
    </location>
</feature>
<organism evidence="2 3">
    <name type="scientific">Plasmopara halstedii</name>
    <name type="common">Downy mildew of sunflower</name>
    <dbReference type="NCBI Taxonomy" id="4781"/>
    <lineage>
        <taxon>Eukaryota</taxon>
        <taxon>Sar</taxon>
        <taxon>Stramenopiles</taxon>
        <taxon>Oomycota</taxon>
        <taxon>Peronosporomycetes</taxon>
        <taxon>Peronosporales</taxon>
        <taxon>Peronosporaceae</taxon>
        <taxon>Plasmopara</taxon>
    </lineage>
</organism>
<dbReference type="STRING" id="4781.A0A0P1ARJ1"/>
<accession>A0A0P1ARJ1</accession>
<feature type="non-terminal residue" evidence="2">
    <location>
        <position position="248"/>
    </location>
</feature>
<sequence>MNEKTIVKNNELQALRDEVKDLHVRNERLKQSHVDELEQLRQNHLNELEDLRLQLDQMTVDSTLSTSLVGNELQQLQAEIGALTIEKDRLVKEHTDTIENLNSQVKDNRAEQSQNEHLESSDEEVGDMNDHIDVPILELDEDEIQYPNLPAEDEVDRSCSIQDDSGLELSNPNELDTQSANYDEHLRAQILRLNAEVQLTTESLLKEKREALDEVQHTHKVEICRLEASFNTLQAQISEFEARCQRQQ</sequence>
<dbReference type="Proteomes" id="UP000054928">
    <property type="component" value="Unassembled WGS sequence"/>
</dbReference>
<dbReference type="EMBL" id="CCYD01000827">
    <property type="protein sequence ID" value="CEG44218.1"/>
    <property type="molecule type" value="Genomic_DNA"/>
</dbReference>
<dbReference type="AlphaFoldDB" id="A0A0P1ARJ1"/>
<name>A0A0P1ARJ1_PLAHL</name>
<evidence type="ECO:0000256" key="1">
    <source>
        <dbReference type="SAM" id="MobiDB-lite"/>
    </source>
</evidence>
<protein>
    <submittedName>
        <fullName evidence="2">Uncharacterized protein</fullName>
    </submittedName>
</protein>
<evidence type="ECO:0000313" key="2">
    <source>
        <dbReference type="EMBL" id="CEG44218.1"/>
    </source>
</evidence>